<dbReference type="GO" id="GO:0003677">
    <property type="term" value="F:DNA binding"/>
    <property type="evidence" value="ECO:0007669"/>
    <property type="project" value="UniProtKB-KW"/>
</dbReference>
<evidence type="ECO:0000259" key="16">
    <source>
        <dbReference type="PROSITE" id="PS51217"/>
    </source>
</evidence>
<evidence type="ECO:0000256" key="6">
    <source>
        <dbReference type="ARBA" id="ARBA00022839"/>
    </source>
</evidence>
<gene>
    <name evidence="17" type="ORF">IW254_002148</name>
</gene>
<keyword evidence="10" id="KW-0413">Isomerase</keyword>
<keyword evidence="1" id="KW-0540">Nuclease</keyword>
<dbReference type="GO" id="GO:0005829">
    <property type="term" value="C:cytosol"/>
    <property type="evidence" value="ECO:0007669"/>
    <property type="project" value="TreeGrafter"/>
</dbReference>
<dbReference type="SUPFAM" id="SSF52540">
    <property type="entry name" value="P-loop containing nucleoside triphosphate hydrolases"/>
    <property type="match status" value="1"/>
</dbReference>
<dbReference type="Pfam" id="PF13361">
    <property type="entry name" value="UvrD_C"/>
    <property type="match status" value="1"/>
</dbReference>
<dbReference type="EC" id="5.6.2.4" evidence="12"/>
<dbReference type="Gene3D" id="3.90.320.10">
    <property type="match status" value="1"/>
</dbReference>
<feature type="domain" description="UvrD-like helicase ATP-binding" evidence="15">
    <location>
        <begin position="24"/>
        <end position="370"/>
    </location>
</feature>
<dbReference type="Gene3D" id="3.40.50.300">
    <property type="entry name" value="P-loop containing nucleotide triphosphate hydrolases"/>
    <property type="match status" value="4"/>
</dbReference>
<evidence type="ECO:0000256" key="9">
    <source>
        <dbReference type="ARBA" id="ARBA00023204"/>
    </source>
</evidence>
<name>A0A931GY33_9CORY</name>
<comment type="catalytic activity">
    <reaction evidence="11">
        <text>Couples ATP hydrolysis with the unwinding of duplex DNA by translocating in the 3'-5' direction.</text>
        <dbReference type="EC" id="5.6.2.4"/>
    </reaction>
</comment>
<dbReference type="PROSITE" id="PS51217">
    <property type="entry name" value="UVRD_HELICASE_CTER"/>
    <property type="match status" value="1"/>
</dbReference>
<evidence type="ECO:0000256" key="12">
    <source>
        <dbReference type="ARBA" id="ARBA00034808"/>
    </source>
</evidence>
<dbReference type="PANTHER" id="PTHR11070">
    <property type="entry name" value="UVRD / RECB / PCRA DNA HELICASE FAMILY MEMBER"/>
    <property type="match status" value="1"/>
</dbReference>
<dbReference type="GO" id="GO:0033202">
    <property type="term" value="C:DNA helicase complex"/>
    <property type="evidence" value="ECO:0007669"/>
    <property type="project" value="TreeGrafter"/>
</dbReference>
<dbReference type="SUPFAM" id="SSF52980">
    <property type="entry name" value="Restriction endonuclease-like"/>
    <property type="match status" value="1"/>
</dbReference>
<dbReference type="InterPro" id="IPR038726">
    <property type="entry name" value="PDDEXK_AddAB-type"/>
</dbReference>
<sequence length="1097" mass="120748">MVDSVENFAPIDPAELWRRLGHKPTPTDQQAGVIGAPPGPLLVVAGAGAGKTETMANRVLWLVANGFVRPEEVLGLTFTRKAAAELNRRIRRSVERLSTREDVMRDVDPSGTLAKSLAVVAPSVYTYDAYAGHLVREYGLLVPVEPDSRLITQAELYAIARDVVSNYQGTLVDDGGQTPAVSTVVANVLALYNKMGNELTNEDSLALHAEAFTSAVNEFPKPNATLRKWRDNQNLRMRMLPLVHALRDELKARGLSTFNEQMSAAATIARDHPEVGKAQRARYRVVMLDEYQDTSHAQRILLRSLFGRGRDAGSQFPHPLTVTAVGDPMQAIYGWRGATSANLGAFTHDFPTPDDKPADKLQLTISWRNPPEVLTLANHVSDTLLGPAGDSSRPVEPLQANPFGGAGTAELGYFATAEEELNFVADALAKEYQRCTEEQTPFDAAVLVRKNRHSAGIARALEERGVPYEVVGVGGLLTVPEIKDVVALMTMLVRPDDSAAALRILGGPLCGLGLKDLVALAQRATNLTGAGTKTNHRDDEAELSTDPLERLGQQIERLKLEAVAEPGEVQSQAGLGDALADLGEEDRYSAEGLRRLRQLASMLHQLRRNSLGKPLPDLIDDVVSASGLRIEVLARNSPTGTVHLDRFADVALAYPGSDVEGFLDYLALAAEHEDGLAPGAVPAKDNRVQIMTAHKSKGMEWEIVSVLHADESTYKSEKETFLNRVTHFPTRDFRVEEVLAATENKKEFEAYCSDYMERQKEIQDEESTRLFYVAITRAARRLLVTASEKPPYGQFEALHAIAESNEDLPGIQVLHWWDGVEAEDESEPDPLVGLWPDHSPEPNQRHAADLVRSAGDALFPVADDSEDQVVDQWAVDSAAIIEEFKDAQNPVLEVELPQELTASDVVALRADATEFARRARRPVPFKPNAYAKRGTAFHEWIEGFYGARPLLDEDELPGIDEADFDAATLARLKDAFASSHWASKTPVKVEHPFEIALGSAVVRGRIDAVFETDDGWIVVDWKTGTKPAPRQMESAKLQLAVYREAWKRYVRDDRPIQAMFFYVRDGEDFAPRDLPERDELERLLQTSVQAGLLSSDG</sequence>
<keyword evidence="2 14" id="KW-0547">Nucleotide-binding</keyword>
<evidence type="ECO:0000256" key="13">
    <source>
        <dbReference type="ARBA" id="ARBA00048988"/>
    </source>
</evidence>
<keyword evidence="9" id="KW-0234">DNA repair</keyword>
<dbReference type="Pfam" id="PF12705">
    <property type="entry name" value="PDDEXK_1"/>
    <property type="match status" value="1"/>
</dbReference>
<evidence type="ECO:0000256" key="14">
    <source>
        <dbReference type="PROSITE-ProRule" id="PRU00560"/>
    </source>
</evidence>
<dbReference type="InterPro" id="IPR014016">
    <property type="entry name" value="UvrD-like_ATP-bd"/>
</dbReference>
<comment type="catalytic activity">
    <reaction evidence="13">
        <text>ATP + H2O = ADP + phosphate + H(+)</text>
        <dbReference type="Rhea" id="RHEA:13065"/>
        <dbReference type="ChEBI" id="CHEBI:15377"/>
        <dbReference type="ChEBI" id="CHEBI:15378"/>
        <dbReference type="ChEBI" id="CHEBI:30616"/>
        <dbReference type="ChEBI" id="CHEBI:43474"/>
        <dbReference type="ChEBI" id="CHEBI:456216"/>
        <dbReference type="EC" id="5.6.2.4"/>
    </reaction>
</comment>
<keyword evidence="18" id="KW-1185">Reference proteome</keyword>
<evidence type="ECO:0000256" key="5">
    <source>
        <dbReference type="ARBA" id="ARBA00022806"/>
    </source>
</evidence>
<dbReference type="InterPro" id="IPR011335">
    <property type="entry name" value="Restrct_endonuc-II-like"/>
</dbReference>
<evidence type="ECO:0000313" key="17">
    <source>
        <dbReference type="EMBL" id="MBG6123179.1"/>
    </source>
</evidence>
<keyword evidence="4 14" id="KW-0378">Hydrolase</keyword>
<evidence type="ECO:0000256" key="3">
    <source>
        <dbReference type="ARBA" id="ARBA00022763"/>
    </source>
</evidence>
<dbReference type="GO" id="GO:0004527">
    <property type="term" value="F:exonuclease activity"/>
    <property type="evidence" value="ECO:0007669"/>
    <property type="project" value="UniProtKB-KW"/>
</dbReference>
<dbReference type="EMBL" id="JADOUE010000001">
    <property type="protein sequence ID" value="MBG6123179.1"/>
    <property type="molecule type" value="Genomic_DNA"/>
</dbReference>
<proteinExistence type="predicted"/>
<evidence type="ECO:0000256" key="8">
    <source>
        <dbReference type="ARBA" id="ARBA00023125"/>
    </source>
</evidence>
<dbReference type="GO" id="GO:0000725">
    <property type="term" value="P:recombinational repair"/>
    <property type="evidence" value="ECO:0007669"/>
    <property type="project" value="TreeGrafter"/>
</dbReference>
<keyword evidence="3" id="KW-0227">DNA damage</keyword>
<dbReference type="PROSITE" id="PS51198">
    <property type="entry name" value="UVRD_HELICASE_ATP_BIND"/>
    <property type="match status" value="1"/>
</dbReference>
<keyword evidence="5 14" id="KW-0347">Helicase</keyword>
<evidence type="ECO:0000256" key="11">
    <source>
        <dbReference type="ARBA" id="ARBA00034617"/>
    </source>
</evidence>
<organism evidence="17 18">
    <name type="scientific">Corynebacterium aquatimens</name>
    <dbReference type="NCBI Taxonomy" id="1190508"/>
    <lineage>
        <taxon>Bacteria</taxon>
        <taxon>Bacillati</taxon>
        <taxon>Actinomycetota</taxon>
        <taxon>Actinomycetes</taxon>
        <taxon>Mycobacteriales</taxon>
        <taxon>Corynebacteriaceae</taxon>
        <taxon>Corynebacterium</taxon>
    </lineage>
</organism>
<dbReference type="InterPro" id="IPR000212">
    <property type="entry name" value="DNA_helicase_UvrD/REP"/>
</dbReference>
<feature type="domain" description="UvrD-like helicase C-terminal" evidence="16">
    <location>
        <begin position="371"/>
        <end position="698"/>
    </location>
</feature>
<evidence type="ECO:0000256" key="7">
    <source>
        <dbReference type="ARBA" id="ARBA00022840"/>
    </source>
</evidence>
<dbReference type="CDD" id="cd17932">
    <property type="entry name" value="DEXQc_UvrD"/>
    <property type="match status" value="1"/>
</dbReference>
<dbReference type="InterPro" id="IPR011604">
    <property type="entry name" value="PDDEXK-like_dom_sf"/>
</dbReference>
<evidence type="ECO:0000256" key="2">
    <source>
        <dbReference type="ARBA" id="ARBA00022741"/>
    </source>
</evidence>
<dbReference type="PANTHER" id="PTHR11070:SF55">
    <property type="entry name" value="DNA 3'-5' HELICASE"/>
    <property type="match status" value="1"/>
</dbReference>
<evidence type="ECO:0000313" key="18">
    <source>
        <dbReference type="Proteomes" id="UP000658613"/>
    </source>
</evidence>
<protein>
    <recommendedName>
        <fullName evidence="12">DNA 3'-5' helicase</fullName>
        <ecNumber evidence="12">5.6.2.4</ecNumber>
    </recommendedName>
</protein>
<dbReference type="Gene3D" id="1.10.486.10">
    <property type="entry name" value="PCRA, domain 4"/>
    <property type="match status" value="1"/>
</dbReference>
<evidence type="ECO:0000256" key="10">
    <source>
        <dbReference type="ARBA" id="ARBA00023235"/>
    </source>
</evidence>
<feature type="binding site" evidence="14">
    <location>
        <begin position="45"/>
        <end position="52"/>
    </location>
    <ligand>
        <name>ATP</name>
        <dbReference type="ChEBI" id="CHEBI:30616"/>
    </ligand>
</feature>
<evidence type="ECO:0000256" key="1">
    <source>
        <dbReference type="ARBA" id="ARBA00022722"/>
    </source>
</evidence>
<dbReference type="AlphaFoldDB" id="A0A931GY33"/>
<evidence type="ECO:0000259" key="15">
    <source>
        <dbReference type="PROSITE" id="PS51198"/>
    </source>
</evidence>
<dbReference type="GO" id="GO:0005524">
    <property type="term" value="F:ATP binding"/>
    <property type="evidence" value="ECO:0007669"/>
    <property type="project" value="UniProtKB-UniRule"/>
</dbReference>
<keyword evidence="7 14" id="KW-0067">ATP-binding</keyword>
<dbReference type="InterPro" id="IPR014017">
    <property type="entry name" value="DNA_helicase_UvrD-like_C"/>
</dbReference>
<dbReference type="GO" id="GO:0043138">
    <property type="term" value="F:3'-5' DNA helicase activity"/>
    <property type="evidence" value="ECO:0007669"/>
    <property type="project" value="UniProtKB-EC"/>
</dbReference>
<dbReference type="RefSeq" id="WP_196825446.1">
    <property type="nucleotide sequence ID" value="NZ_CP046980.1"/>
</dbReference>
<accession>A0A931GY33</accession>
<keyword evidence="8" id="KW-0238">DNA-binding</keyword>
<comment type="caution">
    <text evidence="17">The sequence shown here is derived from an EMBL/GenBank/DDBJ whole genome shotgun (WGS) entry which is preliminary data.</text>
</comment>
<reference evidence="17" key="1">
    <citation type="submission" date="2020-11" db="EMBL/GenBank/DDBJ databases">
        <title>Sequencing the genomes of 1000 actinobacteria strains.</title>
        <authorList>
            <person name="Klenk H.-P."/>
        </authorList>
    </citation>
    <scope>NUCLEOTIDE SEQUENCE</scope>
    <source>
        <strain evidence="17">DSM 45632</strain>
    </source>
</reference>
<dbReference type="Proteomes" id="UP000658613">
    <property type="component" value="Unassembled WGS sequence"/>
</dbReference>
<dbReference type="InterPro" id="IPR027417">
    <property type="entry name" value="P-loop_NTPase"/>
</dbReference>
<evidence type="ECO:0000256" key="4">
    <source>
        <dbReference type="ARBA" id="ARBA00022801"/>
    </source>
</evidence>
<keyword evidence="6" id="KW-0269">Exonuclease</keyword>
<dbReference type="Pfam" id="PF00580">
    <property type="entry name" value="UvrD-helicase"/>
    <property type="match status" value="1"/>
</dbReference>